<sequence length="581" mass="65996">MNIKDPSSPSNGYPPSWYFTNQGRSAWEHQVATADSRLSSDTQVTEITKSHWIPSETCPTCCNKQCRRKFSLLDRPHHCRRCGKVFCNPCLQFQRKLNLLAHLDPEGKSYKVCQTCFDEGQVQAGQCRDLTRYFHRLHQQASVTATVNENGKVTKCWRQRLDLDAECARLLQGFKTAIGTSEIKKTLHDLTTLVTMPSWQKSSTWLQESLADSCQNCSSKFGLMRKKLHCRVCGRAVCKTCSTKDLLLYVPNNNKESEPQLAIIRVIGCPAKEPDIALYLRVCNPCQEKISNKQIIDNNATEDAVQEGGDNLVRLEALHNNSVKLEQKTDSQLAQYQLVIESLEDNSRVSSDSSRSNIKVLAKAQVDLADFLSQYNTNIMKMKQLKPSTNTQAMLFRNCLKSKCDFYIENQFTFRKLKRELEKSAPAETLQVIQQTVDLNAITSAQLYVRQLTFETLHLCDKYHICDSIPKLLSSLDEAVEVDAKQCISLNGENWEVHSSSITDMIRVQMKDHRLIKLSRSQLSSGAHDHVMVMISKRTREALQQVHDQLDMKSTDKSFQTSKSFLDKTKSSLNGVVLHTV</sequence>
<evidence type="ECO:0000259" key="5">
    <source>
        <dbReference type="PROSITE" id="PS50178"/>
    </source>
</evidence>
<keyword evidence="3" id="KW-0862">Zinc</keyword>
<dbReference type="OMA" id="RKCGKLY"/>
<dbReference type="AlphaFoldDB" id="A0A8W8IUF3"/>
<dbReference type="Pfam" id="PF01363">
    <property type="entry name" value="FYVE"/>
    <property type="match status" value="2"/>
</dbReference>
<feature type="domain" description="FYVE-type" evidence="5">
    <location>
        <begin position="66"/>
        <end position="121"/>
    </location>
</feature>
<dbReference type="Gene3D" id="3.30.40.10">
    <property type="entry name" value="Zinc/RING finger domain, C3HC4 (zinc finger)"/>
    <property type="match status" value="2"/>
</dbReference>
<dbReference type="EnsemblMetazoa" id="G15891.2">
    <property type="protein sequence ID" value="G15891.2:cds"/>
    <property type="gene ID" value="G15891"/>
</dbReference>
<dbReference type="GO" id="GO:0008270">
    <property type="term" value="F:zinc ion binding"/>
    <property type="evidence" value="ECO:0007669"/>
    <property type="project" value="UniProtKB-KW"/>
</dbReference>
<dbReference type="Proteomes" id="UP000005408">
    <property type="component" value="Unassembled WGS sequence"/>
</dbReference>
<dbReference type="OrthoDB" id="10018316at2759"/>
<dbReference type="InterPro" id="IPR011011">
    <property type="entry name" value="Znf_FYVE_PHD"/>
</dbReference>
<dbReference type="PANTHER" id="PTHR23164">
    <property type="entry name" value="EARLY ENDOSOME ANTIGEN 1"/>
    <property type="match status" value="1"/>
</dbReference>
<dbReference type="InterPro" id="IPR000306">
    <property type="entry name" value="Znf_FYVE"/>
</dbReference>
<proteinExistence type="predicted"/>
<name>A0A8W8IUF3_MAGGI</name>
<evidence type="ECO:0000313" key="6">
    <source>
        <dbReference type="EnsemblMetazoa" id="G15891.2:cds"/>
    </source>
</evidence>
<organism evidence="6 7">
    <name type="scientific">Magallana gigas</name>
    <name type="common">Pacific oyster</name>
    <name type="synonym">Crassostrea gigas</name>
    <dbReference type="NCBI Taxonomy" id="29159"/>
    <lineage>
        <taxon>Eukaryota</taxon>
        <taxon>Metazoa</taxon>
        <taxon>Spiralia</taxon>
        <taxon>Lophotrochozoa</taxon>
        <taxon>Mollusca</taxon>
        <taxon>Bivalvia</taxon>
        <taxon>Autobranchia</taxon>
        <taxon>Pteriomorphia</taxon>
        <taxon>Ostreida</taxon>
        <taxon>Ostreoidea</taxon>
        <taxon>Ostreidae</taxon>
        <taxon>Magallana</taxon>
    </lineage>
</organism>
<evidence type="ECO:0000256" key="2">
    <source>
        <dbReference type="ARBA" id="ARBA00022771"/>
    </source>
</evidence>
<dbReference type="InterPro" id="IPR013083">
    <property type="entry name" value="Znf_RING/FYVE/PHD"/>
</dbReference>
<feature type="domain" description="FYVE-type" evidence="5">
    <location>
        <begin position="208"/>
        <end position="291"/>
    </location>
</feature>
<evidence type="ECO:0000256" key="3">
    <source>
        <dbReference type="ARBA" id="ARBA00022833"/>
    </source>
</evidence>
<dbReference type="InterPro" id="IPR017455">
    <property type="entry name" value="Znf_FYVE-rel"/>
</dbReference>
<reference evidence="6" key="1">
    <citation type="submission" date="2022-08" db="UniProtKB">
        <authorList>
            <consortium name="EnsemblMetazoa"/>
        </authorList>
    </citation>
    <scope>IDENTIFICATION</scope>
    <source>
        <strain evidence="6">05x7-T-G4-1.051#20</strain>
    </source>
</reference>
<keyword evidence="7" id="KW-1185">Reference proteome</keyword>
<keyword evidence="1" id="KW-0479">Metal-binding</keyword>
<dbReference type="CDD" id="cd15745">
    <property type="entry name" value="FYVE_RUFY4"/>
    <property type="match status" value="1"/>
</dbReference>
<evidence type="ECO:0000256" key="4">
    <source>
        <dbReference type="PROSITE-ProRule" id="PRU00091"/>
    </source>
</evidence>
<protein>
    <recommendedName>
        <fullName evidence="5">FYVE-type domain-containing protein</fullName>
    </recommendedName>
</protein>
<keyword evidence="2 4" id="KW-0863">Zinc-finger</keyword>
<accession>A0A8W8IUF3</accession>
<dbReference type="SUPFAM" id="SSF57903">
    <property type="entry name" value="FYVE/PHD zinc finger"/>
    <property type="match status" value="2"/>
</dbReference>
<evidence type="ECO:0000256" key="1">
    <source>
        <dbReference type="ARBA" id="ARBA00022723"/>
    </source>
</evidence>
<evidence type="ECO:0000313" key="7">
    <source>
        <dbReference type="Proteomes" id="UP000005408"/>
    </source>
</evidence>
<dbReference type="SMART" id="SM00064">
    <property type="entry name" value="FYVE"/>
    <property type="match status" value="2"/>
</dbReference>
<dbReference type="PROSITE" id="PS50178">
    <property type="entry name" value="ZF_FYVE"/>
    <property type="match status" value="2"/>
</dbReference>